<accession>A0A152A8N4</accession>
<evidence type="ECO:0000313" key="5">
    <source>
        <dbReference type="Proteomes" id="UP000076078"/>
    </source>
</evidence>
<evidence type="ECO:0000313" key="4">
    <source>
        <dbReference type="EMBL" id="KYR02610.1"/>
    </source>
</evidence>
<proteinExistence type="inferred from homology"/>
<evidence type="ECO:0000259" key="3">
    <source>
        <dbReference type="PROSITE" id="PS51668"/>
    </source>
</evidence>
<dbReference type="Pfam" id="PF01980">
    <property type="entry name" value="TrmO_N"/>
    <property type="match status" value="1"/>
</dbReference>
<protein>
    <recommendedName>
        <fullName evidence="3">TsaA-like domain-containing protein</fullName>
    </recommendedName>
</protein>
<dbReference type="OrthoDB" id="4882at2759"/>
<dbReference type="PROSITE" id="PS51668">
    <property type="entry name" value="TSAA_2"/>
    <property type="match status" value="1"/>
</dbReference>
<feature type="domain" description="TsaA-like" evidence="3">
    <location>
        <begin position="28"/>
        <end position="185"/>
    </location>
</feature>
<evidence type="ECO:0000256" key="1">
    <source>
        <dbReference type="ARBA" id="ARBA00022691"/>
    </source>
</evidence>
<keyword evidence="5" id="KW-1185">Reference proteome</keyword>
<dbReference type="SUPFAM" id="SSF118196">
    <property type="entry name" value="YaeB-like"/>
    <property type="match status" value="1"/>
</dbReference>
<dbReference type="InterPro" id="IPR040372">
    <property type="entry name" value="YaeB-like"/>
</dbReference>
<evidence type="ECO:0000256" key="2">
    <source>
        <dbReference type="ARBA" id="ARBA00033753"/>
    </source>
</evidence>
<comment type="caution">
    <text evidence="4">The sequence shown here is derived from an EMBL/GenBank/DDBJ whole genome shotgun (WGS) entry which is preliminary data.</text>
</comment>
<dbReference type="InParanoid" id="A0A152A8N4"/>
<dbReference type="Proteomes" id="UP000076078">
    <property type="component" value="Unassembled WGS sequence"/>
</dbReference>
<gene>
    <name evidence="4" type="ORF">DLAC_00057</name>
</gene>
<dbReference type="Gene3D" id="2.40.30.70">
    <property type="entry name" value="YaeB-like"/>
    <property type="match status" value="1"/>
</dbReference>
<dbReference type="EMBL" id="LODT01000001">
    <property type="protein sequence ID" value="KYR02610.1"/>
    <property type="molecule type" value="Genomic_DNA"/>
</dbReference>
<name>A0A152A8N4_TIELA</name>
<sequence>MISNFIKRYFTNINKGSITNINKFRITFDPIGYIDSVFPKKYGTPRQGILVKESEGSLKILGKNALHMLKGLEEYSHVWLIFCFHQNQHINSKWNNKENRTELKFIEGESRDDLPPTIRPPRLNGKRIGIFATRSPHRMNDIGLTLCKLERIEKDIVYLSGIDLIHGTPILDIKPYIPIYDNVPDASFPQWILDKPNTIETIEFSINSLENLQKLLNSNTENINEAKELISQVLLSDPRSIYRKKKRADQPWGFIVKNLYIQCQIKDETIALIIDIKEKDKFYSDQIL</sequence>
<keyword evidence="1" id="KW-0949">S-adenosyl-L-methionine</keyword>
<dbReference type="CDD" id="cd09281">
    <property type="entry name" value="UPF0066"/>
    <property type="match status" value="1"/>
</dbReference>
<dbReference type="PANTHER" id="PTHR12818:SF0">
    <property type="entry name" value="TRNA (ADENINE(37)-N6)-METHYLTRANSFERASE"/>
    <property type="match status" value="1"/>
</dbReference>
<reference evidence="4 5" key="1">
    <citation type="submission" date="2015-12" db="EMBL/GenBank/DDBJ databases">
        <title>Dictyostelia acquired genes for synthesis and detection of signals that induce cell-type specialization by lateral gene transfer from prokaryotes.</title>
        <authorList>
            <person name="Gloeckner G."/>
            <person name="Schaap P."/>
        </authorList>
    </citation>
    <scope>NUCLEOTIDE SEQUENCE [LARGE SCALE GENOMIC DNA]</scope>
    <source>
        <strain evidence="4 5">TK</strain>
    </source>
</reference>
<dbReference type="OMA" id="NPRTINW"/>
<dbReference type="InterPro" id="IPR036414">
    <property type="entry name" value="YaeB_N_sf"/>
</dbReference>
<dbReference type="AlphaFoldDB" id="A0A152A8N4"/>
<dbReference type="InterPro" id="IPR036413">
    <property type="entry name" value="YaeB-like_sf"/>
</dbReference>
<dbReference type="InterPro" id="IPR023370">
    <property type="entry name" value="TrmO-like_N"/>
</dbReference>
<dbReference type="PANTHER" id="PTHR12818">
    <property type="entry name" value="TRNA (ADENINE(37)-N6)-METHYLTRANSFERASE"/>
    <property type="match status" value="1"/>
</dbReference>
<organism evidence="4 5">
    <name type="scientific">Tieghemostelium lacteum</name>
    <name type="common">Slime mold</name>
    <name type="synonym">Dictyostelium lacteum</name>
    <dbReference type="NCBI Taxonomy" id="361077"/>
    <lineage>
        <taxon>Eukaryota</taxon>
        <taxon>Amoebozoa</taxon>
        <taxon>Evosea</taxon>
        <taxon>Eumycetozoa</taxon>
        <taxon>Dictyostelia</taxon>
        <taxon>Dictyosteliales</taxon>
        <taxon>Raperosteliaceae</taxon>
        <taxon>Tieghemostelium</taxon>
    </lineage>
</organism>
<comment type="similarity">
    <text evidence="2">Belongs to the tRNA methyltransferase O family.</text>
</comment>
<dbReference type="Gene3D" id="3.30.2310.10">
    <property type="entry name" value="YaeB-like"/>
    <property type="match status" value="1"/>
</dbReference>